<keyword evidence="5" id="KW-1185">Reference proteome</keyword>
<evidence type="ECO:0000313" key="4">
    <source>
        <dbReference type="EMBL" id="MBL1084508.1"/>
    </source>
</evidence>
<gene>
    <name evidence="4" type="ORF">JK359_21495</name>
</gene>
<dbReference type="Pfam" id="PF14016">
    <property type="entry name" value="DUF4232"/>
    <property type="match status" value="1"/>
</dbReference>
<feature type="signal peptide" evidence="2">
    <location>
        <begin position="1"/>
        <end position="25"/>
    </location>
</feature>
<dbReference type="InterPro" id="IPR025326">
    <property type="entry name" value="DUF4232"/>
</dbReference>
<evidence type="ECO:0000259" key="3">
    <source>
        <dbReference type="Pfam" id="PF14016"/>
    </source>
</evidence>
<feature type="domain" description="DUF4232" evidence="3">
    <location>
        <begin position="96"/>
        <end position="233"/>
    </location>
</feature>
<protein>
    <submittedName>
        <fullName evidence="4">DUF4232 domain-containing protein</fullName>
    </submittedName>
</protein>
<evidence type="ECO:0000313" key="5">
    <source>
        <dbReference type="Proteomes" id="UP000661858"/>
    </source>
</evidence>
<feature type="compositionally biased region" description="Low complexity" evidence="1">
    <location>
        <begin position="35"/>
        <end position="92"/>
    </location>
</feature>
<organism evidence="4 5">
    <name type="scientific">Streptomyces actinomycinicus</name>
    <dbReference type="NCBI Taxonomy" id="1695166"/>
    <lineage>
        <taxon>Bacteria</taxon>
        <taxon>Bacillati</taxon>
        <taxon>Actinomycetota</taxon>
        <taxon>Actinomycetes</taxon>
        <taxon>Kitasatosporales</taxon>
        <taxon>Streptomycetaceae</taxon>
        <taxon>Streptomyces</taxon>
    </lineage>
</organism>
<dbReference type="EMBL" id="JAERRK010000011">
    <property type="protein sequence ID" value="MBL1084508.1"/>
    <property type="molecule type" value="Genomic_DNA"/>
</dbReference>
<dbReference type="PROSITE" id="PS51257">
    <property type="entry name" value="PROKAR_LIPOPROTEIN"/>
    <property type="match status" value="1"/>
</dbReference>
<dbReference type="RefSeq" id="WP_201838016.1">
    <property type="nucleotide sequence ID" value="NZ_JAERRK010000011.1"/>
</dbReference>
<dbReference type="Proteomes" id="UP000661858">
    <property type="component" value="Unassembled WGS sequence"/>
</dbReference>
<dbReference type="AlphaFoldDB" id="A0A937JRH1"/>
<keyword evidence="2" id="KW-0732">Signal</keyword>
<accession>A0A937JRH1</accession>
<comment type="caution">
    <text evidence="4">The sequence shown here is derived from an EMBL/GenBank/DDBJ whole genome shotgun (WGS) entry which is preliminary data.</text>
</comment>
<feature type="chain" id="PRO_5038476485" evidence="2">
    <location>
        <begin position="26"/>
        <end position="239"/>
    </location>
</feature>
<feature type="region of interest" description="Disordered" evidence="1">
    <location>
        <begin position="27"/>
        <end position="92"/>
    </location>
</feature>
<proteinExistence type="predicted"/>
<name>A0A937JRH1_9ACTN</name>
<evidence type="ECO:0000256" key="1">
    <source>
        <dbReference type="SAM" id="MobiDB-lite"/>
    </source>
</evidence>
<evidence type="ECO:0000256" key="2">
    <source>
        <dbReference type="SAM" id="SignalP"/>
    </source>
</evidence>
<reference evidence="4" key="1">
    <citation type="submission" date="2021-01" db="EMBL/GenBank/DDBJ databases">
        <title>WGS of actinomycetes isolated from Thailand.</title>
        <authorList>
            <person name="Thawai C."/>
        </authorList>
    </citation>
    <scope>NUCLEOTIDE SEQUENCE</scope>
    <source>
        <strain evidence="4">RCU-197</strain>
    </source>
</reference>
<sequence length="239" mass="22904">MQLRHTGRVTAAALATIAAALSLTACQSGDGTSQAGPSATRAPSSSASGTPAPATASPRPADGTRSASPGPASPAAASPASASPASDTSGGSAKACTAKALEATAYQAADRPSGTGVGAAIVEFTNVSASACVLQGHPTVAGAGNGSPQHSAPLKVTRTGAAPAVRVGPGGKAWVKLTFVQVQGEADGYCVSGATPTVYPTLVVGLPGAGAHQVAMPDGQFAECDNKVTMTAVTAAKPS</sequence>